<evidence type="ECO:0000256" key="4">
    <source>
        <dbReference type="RuleBase" id="RU000411"/>
    </source>
</evidence>
<dbReference type="EMBL" id="CAJHJT010000056">
    <property type="protein sequence ID" value="CAD7012773.1"/>
    <property type="molecule type" value="Genomic_DNA"/>
</dbReference>
<dbReference type="SMART" id="SM00093">
    <property type="entry name" value="SERPIN"/>
    <property type="match status" value="1"/>
</dbReference>
<evidence type="ECO:0000313" key="7">
    <source>
        <dbReference type="Proteomes" id="UP000606786"/>
    </source>
</evidence>
<protein>
    <submittedName>
        <fullName evidence="6">(Mediterranean fruit fly) hypothetical protein</fullName>
    </submittedName>
</protein>
<dbReference type="PANTHER" id="PTHR11461">
    <property type="entry name" value="SERINE PROTEASE INHIBITOR, SERPIN"/>
    <property type="match status" value="1"/>
</dbReference>
<keyword evidence="3" id="KW-0722">Serine protease inhibitor</keyword>
<dbReference type="Proteomes" id="UP000606786">
    <property type="component" value="Unassembled WGS sequence"/>
</dbReference>
<dbReference type="OrthoDB" id="671595at2759"/>
<dbReference type="InterPro" id="IPR042178">
    <property type="entry name" value="Serpin_sf_1"/>
</dbReference>
<dbReference type="SUPFAM" id="SSF56574">
    <property type="entry name" value="Serpins"/>
    <property type="match status" value="1"/>
</dbReference>
<evidence type="ECO:0000256" key="1">
    <source>
        <dbReference type="ARBA" id="ARBA00009500"/>
    </source>
</evidence>
<dbReference type="AlphaFoldDB" id="A0A811VF09"/>
<feature type="domain" description="Serpin" evidence="5">
    <location>
        <begin position="31"/>
        <end position="373"/>
    </location>
</feature>
<evidence type="ECO:0000256" key="3">
    <source>
        <dbReference type="ARBA" id="ARBA00022900"/>
    </source>
</evidence>
<comment type="similarity">
    <text evidence="1 4">Belongs to the serpin family.</text>
</comment>
<keyword evidence="7" id="KW-1185">Reference proteome</keyword>
<evidence type="ECO:0000256" key="2">
    <source>
        <dbReference type="ARBA" id="ARBA00022690"/>
    </source>
</evidence>
<dbReference type="GO" id="GO:0005615">
    <property type="term" value="C:extracellular space"/>
    <property type="evidence" value="ECO:0007669"/>
    <property type="project" value="InterPro"/>
</dbReference>
<sequence>MASDAKKMSVTASYSKRTLSSSVAGSTLFQSELIYYTAKTQQTKNFVISPISLRSLLTILSIAVIRDPHAEILTVLGMKSTHQGIQEYKGCRNASRDDFTFSLHNSIYLDVRFEIDLTFKTICLEQFQTRPINLTFENREDVARNVNEWIAEQTEQQIKSRITIDTLDAMQHNLFVNIAHFERDFWLTRTEKISIDMMHDFCELQVGDFDDLKVTAMLIPYRNMDVKLLIDLAAKEIDGLVKLEQELKDQRVDLTSLMTMMKAKNVKLGLPRLKLETNLLMNEVLMEMGIRAIFKDSIDFTRLLAVFNVMRISQIRHISAIEFNEEGTSAAVTKVSFLLTEMENCTVINIDRPFFFAVLDLERIYFGGHITNTSNFLT</sequence>
<dbReference type="InterPro" id="IPR000215">
    <property type="entry name" value="Serpin_fam"/>
</dbReference>
<accession>A0A811VF09</accession>
<proteinExistence type="inferred from homology"/>
<evidence type="ECO:0000313" key="6">
    <source>
        <dbReference type="EMBL" id="CAD7012773.1"/>
    </source>
</evidence>
<comment type="caution">
    <text evidence="6">The sequence shown here is derived from an EMBL/GenBank/DDBJ whole genome shotgun (WGS) entry which is preliminary data.</text>
</comment>
<dbReference type="Pfam" id="PF00079">
    <property type="entry name" value="Serpin"/>
    <property type="match status" value="1"/>
</dbReference>
<reference evidence="6" key="1">
    <citation type="submission" date="2020-11" db="EMBL/GenBank/DDBJ databases">
        <authorList>
            <person name="Whitehead M."/>
        </authorList>
    </citation>
    <scope>NUCLEOTIDE SEQUENCE</scope>
    <source>
        <strain evidence="6">EGII</strain>
    </source>
</reference>
<dbReference type="PROSITE" id="PS00284">
    <property type="entry name" value="SERPIN"/>
    <property type="match status" value="1"/>
</dbReference>
<dbReference type="InterPro" id="IPR036186">
    <property type="entry name" value="Serpin_sf"/>
</dbReference>
<dbReference type="InterPro" id="IPR023796">
    <property type="entry name" value="Serpin_dom"/>
</dbReference>
<dbReference type="Gene3D" id="3.30.497.10">
    <property type="entry name" value="Antithrombin, subunit I, domain 2"/>
    <property type="match status" value="1"/>
</dbReference>
<keyword evidence="2" id="KW-0646">Protease inhibitor</keyword>
<dbReference type="InterPro" id="IPR023795">
    <property type="entry name" value="Serpin_CS"/>
</dbReference>
<dbReference type="InterPro" id="IPR042185">
    <property type="entry name" value="Serpin_sf_2"/>
</dbReference>
<organism evidence="6 7">
    <name type="scientific">Ceratitis capitata</name>
    <name type="common">Mediterranean fruit fly</name>
    <name type="synonym">Tephritis capitata</name>
    <dbReference type="NCBI Taxonomy" id="7213"/>
    <lineage>
        <taxon>Eukaryota</taxon>
        <taxon>Metazoa</taxon>
        <taxon>Ecdysozoa</taxon>
        <taxon>Arthropoda</taxon>
        <taxon>Hexapoda</taxon>
        <taxon>Insecta</taxon>
        <taxon>Pterygota</taxon>
        <taxon>Neoptera</taxon>
        <taxon>Endopterygota</taxon>
        <taxon>Diptera</taxon>
        <taxon>Brachycera</taxon>
        <taxon>Muscomorpha</taxon>
        <taxon>Tephritoidea</taxon>
        <taxon>Tephritidae</taxon>
        <taxon>Ceratitis</taxon>
        <taxon>Ceratitis</taxon>
    </lineage>
</organism>
<dbReference type="PANTHER" id="PTHR11461:SF211">
    <property type="entry name" value="GH10112P-RELATED"/>
    <property type="match status" value="1"/>
</dbReference>
<dbReference type="GO" id="GO:0004867">
    <property type="term" value="F:serine-type endopeptidase inhibitor activity"/>
    <property type="evidence" value="ECO:0007669"/>
    <property type="project" value="UniProtKB-KW"/>
</dbReference>
<dbReference type="Gene3D" id="2.30.39.10">
    <property type="entry name" value="Alpha-1-antitrypsin, domain 1"/>
    <property type="match status" value="1"/>
</dbReference>
<name>A0A811VF09_CERCA</name>
<evidence type="ECO:0000259" key="5">
    <source>
        <dbReference type="SMART" id="SM00093"/>
    </source>
</evidence>
<gene>
    <name evidence="6" type="ORF">CCAP1982_LOCUS20876</name>
</gene>